<feature type="region of interest" description="Disordered" evidence="1">
    <location>
        <begin position="1"/>
        <end position="22"/>
    </location>
</feature>
<dbReference type="AlphaFoldDB" id="A0AAW2GI36"/>
<name>A0AAW2GI36_9HYME</name>
<reference evidence="2 3" key="1">
    <citation type="submission" date="2023-03" db="EMBL/GenBank/DDBJ databases">
        <title>High recombination rates correlate with genetic variation in Cardiocondyla obscurior ants.</title>
        <authorList>
            <person name="Errbii M."/>
        </authorList>
    </citation>
    <scope>NUCLEOTIDE SEQUENCE [LARGE SCALE GENOMIC DNA]</scope>
    <source>
        <strain evidence="2">Alpha-2009</strain>
        <tissue evidence="2">Whole body</tissue>
    </source>
</reference>
<feature type="compositionally biased region" description="Basic and acidic residues" evidence="1">
    <location>
        <begin position="1"/>
        <end position="11"/>
    </location>
</feature>
<evidence type="ECO:0000256" key="1">
    <source>
        <dbReference type="SAM" id="MobiDB-lite"/>
    </source>
</evidence>
<proteinExistence type="predicted"/>
<organism evidence="2 3">
    <name type="scientific">Cardiocondyla obscurior</name>
    <dbReference type="NCBI Taxonomy" id="286306"/>
    <lineage>
        <taxon>Eukaryota</taxon>
        <taxon>Metazoa</taxon>
        <taxon>Ecdysozoa</taxon>
        <taxon>Arthropoda</taxon>
        <taxon>Hexapoda</taxon>
        <taxon>Insecta</taxon>
        <taxon>Pterygota</taxon>
        <taxon>Neoptera</taxon>
        <taxon>Endopterygota</taxon>
        <taxon>Hymenoptera</taxon>
        <taxon>Apocrita</taxon>
        <taxon>Aculeata</taxon>
        <taxon>Formicoidea</taxon>
        <taxon>Formicidae</taxon>
        <taxon>Myrmicinae</taxon>
        <taxon>Cardiocondyla</taxon>
    </lineage>
</organism>
<dbReference type="EMBL" id="JADYXP020000003">
    <property type="protein sequence ID" value="KAL0127881.1"/>
    <property type="molecule type" value="Genomic_DNA"/>
</dbReference>
<sequence length="140" mass="15588">MARRDNEKSANGRDTLSHPSIVIPRSRYPGSSLLGGRGSGATVARVGCSFAVYTTLGVLRWHFHRTADPTMDHSTPLERGRTIPMLTAFHAKCRGSRHLQSGGRSWMVSQTRCRTHARKYIPAVRTRGPEHTRRARTKPG</sequence>
<protein>
    <submittedName>
        <fullName evidence="2">Uncharacterized protein</fullName>
    </submittedName>
</protein>
<keyword evidence="3" id="KW-1185">Reference proteome</keyword>
<evidence type="ECO:0000313" key="2">
    <source>
        <dbReference type="EMBL" id="KAL0127881.1"/>
    </source>
</evidence>
<accession>A0AAW2GI36</accession>
<dbReference type="Proteomes" id="UP001430953">
    <property type="component" value="Unassembled WGS sequence"/>
</dbReference>
<gene>
    <name evidence="2" type="ORF">PUN28_003259</name>
</gene>
<evidence type="ECO:0000313" key="3">
    <source>
        <dbReference type="Proteomes" id="UP001430953"/>
    </source>
</evidence>
<comment type="caution">
    <text evidence="2">The sequence shown here is derived from an EMBL/GenBank/DDBJ whole genome shotgun (WGS) entry which is preliminary data.</text>
</comment>